<gene>
    <name evidence="1" type="ORF">CB5_LOCUS17675</name>
</gene>
<reference evidence="1" key="1">
    <citation type="submission" date="2020-07" db="EMBL/GenBank/DDBJ databases">
        <authorList>
            <person name="Lin J."/>
        </authorList>
    </citation>
    <scope>NUCLEOTIDE SEQUENCE</scope>
</reference>
<accession>A0A6V7PUC1</accession>
<dbReference type="EMBL" id="LR862152">
    <property type="protein sequence ID" value="CAD1834464.1"/>
    <property type="molecule type" value="Genomic_DNA"/>
</dbReference>
<sequence>MRSSLIMPIDDSKVPTLKMTWKHIGLRASKSTDGGGCVPNRKSILAKQNPKFDDLAVPDVLVGFRVSPPKTLTLTPISSKPEPAATPHFSTCAACFSAVDD</sequence>
<protein>
    <submittedName>
        <fullName evidence="1">Uncharacterized protein</fullName>
    </submittedName>
</protein>
<dbReference type="AlphaFoldDB" id="A0A6V7PUC1"/>
<evidence type="ECO:0000313" key="1">
    <source>
        <dbReference type="EMBL" id="CAD1834464.1"/>
    </source>
</evidence>
<proteinExistence type="predicted"/>
<name>A0A6V7PUC1_ANACO</name>
<organism evidence="1">
    <name type="scientific">Ananas comosus var. bracteatus</name>
    <name type="common">red pineapple</name>
    <dbReference type="NCBI Taxonomy" id="296719"/>
    <lineage>
        <taxon>Eukaryota</taxon>
        <taxon>Viridiplantae</taxon>
        <taxon>Streptophyta</taxon>
        <taxon>Embryophyta</taxon>
        <taxon>Tracheophyta</taxon>
        <taxon>Spermatophyta</taxon>
        <taxon>Magnoliopsida</taxon>
        <taxon>Liliopsida</taxon>
        <taxon>Poales</taxon>
        <taxon>Bromeliaceae</taxon>
        <taxon>Bromelioideae</taxon>
        <taxon>Ananas</taxon>
    </lineage>
</organism>